<feature type="region of interest" description="Disordered" evidence="14">
    <location>
        <begin position="408"/>
        <end position="451"/>
    </location>
</feature>
<comment type="function">
    <text evidence="8">Catalyzes the NADPH-dependent reduction of glutamyl-tRNA(Glu) to glutamate 1-semialdehyde (GSA).</text>
</comment>
<dbReference type="SUPFAM" id="SSF51735">
    <property type="entry name" value="NAD(P)-binding Rossmann-fold domains"/>
    <property type="match status" value="1"/>
</dbReference>
<feature type="domain" description="Glutamyl-tRNA reductase N-terminal" evidence="17">
    <location>
        <begin position="10"/>
        <end position="151"/>
    </location>
</feature>
<dbReference type="PROSITE" id="PS00747">
    <property type="entry name" value="GLUTR"/>
    <property type="match status" value="1"/>
</dbReference>
<dbReference type="EC" id="1.2.1.70" evidence="3 8"/>
<evidence type="ECO:0000256" key="4">
    <source>
        <dbReference type="ARBA" id="ARBA00022857"/>
    </source>
</evidence>
<reference evidence="18 19" key="1">
    <citation type="journal article" date="2019" name="Int. J. Syst. Evol. Microbiol.">
        <title>The Global Catalogue of Microorganisms (GCM) 10K type strain sequencing project: providing services to taxonomists for standard genome sequencing and annotation.</title>
        <authorList>
            <consortium name="The Broad Institute Genomics Platform"/>
            <consortium name="The Broad Institute Genome Sequencing Center for Infectious Disease"/>
            <person name="Wu L."/>
            <person name="Ma J."/>
        </authorList>
    </citation>
    <scope>NUCLEOTIDE SEQUENCE [LARGE SCALE GENOMIC DNA]</scope>
    <source>
        <strain evidence="18 19">CGMCC 1.16026</strain>
    </source>
</reference>
<sequence>MKEPGAITGVSVAHGAATIDEIESAGGESVRGTVSDLLARDGVEEAFAVRTCNRAEAYVVTDRTTEGREALESFAPSVRGAAVRRLDHEGSLEHLMRVASGLESLVLGEDQIIGQMREAYEESRSAGGIGPVLEDAVTKALHVGERARTETAINEGVVSLGSAAVRLAAGEIDLTDGTAVVVGAGEMGTLAARTLDDTAVSEIVVANRTVPNAAFVAEEVDTESSVVHLSDLPAVVPEADLVITATGSPEPVLDPTAFTDADRVVCIDIAQPRDVDPETGDLSGVSLYDIDALEDVTRRTRERRETEAREVESIIDEELDRILRSYKRKRADDAISAMYAGADRVKARELDRALTKLDAQGGLTDEQRETVEAMADALVGQLLAAPTRSLRDAAGEDDWETIRTALELFDPEFDAPPETPGERGSADDASKAPSGAPFGAIPDSATEELDD</sequence>
<evidence type="ECO:0000259" key="17">
    <source>
        <dbReference type="Pfam" id="PF05201"/>
    </source>
</evidence>
<proteinExistence type="inferred from homology"/>
<feature type="binding site" evidence="8 10">
    <location>
        <begin position="51"/>
        <end position="54"/>
    </location>
    <ligand>
        <name>substrate</name>
    </ligand>
</feature>
<dbReference type="PANTHER" id="PTHR43013:SF1">
    <property type="entry name" value="GLUTAMYL-TRNA REDUCTASE"/>
    <property type="match status" value="1"/>
</dbReference>
<evidence type="ECO:0000256" key="13">
    <source>
        <dbReference type="RuleBase" id="RU000584"/>
    </source>
</evidence>
<dbReference type="Gene3D" id="3.40.50.720">
    <property type="entry name" value="NAD(P)-binding Rossmann-like Domain"/>
    <property type="match status" value="1"/>
</dbReference>
<evidence type="ECO:0000256" key="1">
    <source>
        <dbReference type="ARBA" id="ARBA00005059"/>
    </source>
</evidence>
<dbReference type="InterPro" id="IPR000343">
    <property type="entry name" value="4pyrrol_synth_GluRdtase"/>
</dbReference>
<dbReference type="Proteomes" id="UP001596145">
    <property type="component" value="Unassembled WGS sequence"/>
</dbReference>
<keyword evidence="19" id="KW-1185">Reference proteome</keyword>
<dbReference type="Pfam" id="PF01488">
    <property type="entry name" value="Shikimate_DH"/>
    <property type="match status" value="1"/>
</dbReference>
<evidence type="ECO:0000256" key="11">
    <source>
        <dbReference type="PIRSR" id="PIRSR000445-3"/>
    </source>
</evidence>
<accession>A0ABD5QQS2</accession>
<feature type="domain" description="Quinate/shikimate 5-dehydrogenase/glutamyl-tRNA reductase" evidence="16">
    <location>
        <begin position="173"/>
        <end position="296"/>
    </location>
</feature>
<evidence type="ECO:0000256" key="2">
    <source>
        <dbReference type="ARBA" id="ARBA00005916"/>
    </source>
</evidence>
<comment type="similarity">
    <text evidence="2 8 13">Belongs to the glutamyl-tRNA reductase family.</text>
</comment>
<comment type="miscellaneous">
    <text evidence="8">During catalysis, the active site Cys acts as a nucleophile attacking the alpha-carbonyl group of tRNA-bound glutamate with the formation of a thioester intermediate between enzyme and glutamate, and the concomitant release of tRNA(Glu). The thioester intermediate is finally reduced by direct hydride transfer from NADPH, to form the product GSA.</text>
</comment>
<dbReference type="SUPFAM" id="SSF69075">
    <property type="entry name" value="Glutamyl tRNA-reductase dimerization domain"/>
    <property type="match status" value="1"/>
</dbReference>
<feature type="active site" description="Nucleophile" evidence="8 9">
    <location>
        <position position="52"/>
    </location>
</feature>
<dbReference type="GO" id="GO:0008883">
    <property type="term" value="F:glutamyl-tRNA reductase activity"/>
    <property type="evidence" value="ECO:0007669"/>
    <property type="project" value="UniProtKB-UniRule"/>
</dbReference>
<dbReference type="InterPro" id="IPR006151">
    <property type="entry name" value="Shikm_DH/Glu-tRNA_Rdtase"/>
</dbReference>
<comment type="caution">
    <text evidence="18">The sequence shown here is derived from an EMBL/GenBank/DDBJ whole genome shotgun (WGS) entry which is preliminary data.</text>
</comment>
<dbReference type="CDD" id="cd05213">
    <property type="entry name" value="NAD_bind_Glutamyl_tRNA_reduct"/>
    <property type="match status" value="1"/>
</dbReference>
<gene>
    <name evidence="8 18" type="primary">hemA</name>
    <name evidence="18" type="ORF">ACFPJA_04340</name>
</gene>
<feature type="domain" description="Tetrapyrrole biosynthesis glutamyl-tRNA reductase dimerisation" evidence="15">
    <location>
        <begin position="310"/>
        <end position="410"/>
    </location>
</feature>
<evidence type="ECO:0000256" key="12">
    <source>
        <dbReference type="PIRSR" id="PIRSR000445-4"/>
    </source>
</evidence>
<dbReference type="InterPro" id="IPR018214">
    <property type="entry name" value="GluRdtase_CS"/>
</dbReference>
<dbReference type="HAMAP" id="MF_00087">
    <property type="entry name" value="Glu_tRNA_reductase"/>
    <property type="match status" value="1"/>
</dbReference>
<dbReference type="InterPro" id="IPR036343">
    <property type="entry name" value="GluRdtase_N_sf"/>
</dbReference>
<dbReference type="SUPFAM" id="SSF69742">
    <property type="entry name" value="Glutamyl tRNA-reductase catalytic, N-terminal domain"/>
    <property type="match status" value="1"/>
</dbReference>
<keyword evidence="4 8" id="KW-0521">NADP</keyword>
<dbReference type="PIRSF" id="PIRSF000445">
    <property type="entry name" value="4pyrrol_synth_GluRdtase"/>
    <property type="match status" value="1"/>
</dbReference>
<feature type="site" description="Important for activity" evidence="8 12">
    <location>
        <position position="94"/>
    </location>
</feature>
<evidence type="ECO:0000256" key="8">
    <source>
        <dbReference type="HAMAP-Rule" id="MF_00087"/>
    </source>
</evidence>
<evidence type="ECO:0000256" key="3">
    <source>
        <dbReference type="ARBA" id="ARBA00012970"/>
    </source>
</evidence>
<dbReference type="PANTHER" id="PTHR43013">
    <property type="entry name" value="GLUTAMYL-TRNA REDUCTASE"/>
    <property type="match status" value="1"/>
</dbReference>
<dbReference type="GO" id="GO:0006782">
    <property type="term" value="P:protoporphyrinogen IX biosynthetic process"/>
    <property type="evidence" value="ECO:0007669"/>
    <property type="project" value="UniProtKB-UniRule"/>
</dbReference>
<dbReference type="InterPro" id="IPR036453">
    <property type="entry name" value="GluRdtase_dimer_dom_sf"/>
</dbReference>
<feature type="binding site" evidence="8 11">
    <location>
        <begin position="183"/>
        <end position="188"/>
    </location>
    <ligand>
        <name>NADP(+)</name>
        <dbReference type="ChEBI" id="CHEBI:58349"/>
    </ligand>
</feature>
<keyword evidence="5 8" id="KW-0560">Oxidoreductase</keyword>
<evidence type="ECO:0000259" key="15">
    <source>
        <dbReference type="Pfam" id="PF00745"/>
    </source>
</evidence>
<comment type="pathway">
    <text evidence="1 8 13">Porphyrin-containing compound metabolism; protoporphyrin-IX biosynthesis; 5-aminolevulinate from L-glutamyl-tRNA(Glu): step 1/2.</text>
</comment>
<evidence type="ECO:0000313" key="18">
    <source>
        <dbReference type="EMBL" id="MFC5133949.1"/>
    </source>
</evidence>
<evidence type="ECO:0000256" key="5">
    <source>
        <dbReference type="ARBA" id="ARBA00023002"/>
    </source>
</evidence>
<organism evidence="18 19">
    <name type="scientific">Halorubrum glutamatedens</name>
    <dbReference type="NCBI Taxonomy" id="2707018"/>
    <lineage>
        <taxon>Archaea</taxon>
        <taxon>Methanobacteriati</taxon>
        <taxon>Methanobacteriota</taxon>
        <taxon>Stenosarchaea group</taxon>
        <taxon>Halobacteria</taxon>
        <taxon>Halobacteriales</taxon>
        <taxon>Haloferacaceae</taxon>
        <taxon>Halorubrum</taxon>
    </lineage>
</organism>
<dbReference type="InterPro" id="IPR036291">
    <property type="entry name" value="NAD(P)-bd_dom_sf"/>
</dbReference>
<protein>
    <recommendedName>
        <fullName evidence="3 8">Glutamyl-tRNA reductase</fullName>
        <shortName evidence="8">GluTR</shortName>
        <ecNumber evidence="3 8">1.2.1.70</ecNumber>
    </recommendedName>
</protein>
<keyword evidence="6 8" id="KW-0627">Porphyrin biosynthesis</keyword>
<dbReference type="Pfam" id="PF05201">
    <property type="entry name" value="GlutR_N"/>
    <property type="match status" value="1"/>
</dbReference>
<evidence type="ECO:0000256" key="9">
    <source>
        <dbReference type="PIRSR" id="PIRSR000445-1"/>
    </source>
</evidence>
<evidence type="ECO:0000259" key="16">
    <source>
        <dbReference type="Pfam" id="PF01488"/>
    </source>
</evidence>
<feature type="binding site" evidence="8 10">
    <location>
        <position position="104"/>
    </location>
    <ligand>
        <name>substrate</name>
    </ligand>
</feature>
<name>A0ABD5QQS2_9EURY</name>
<dbReference type="Gene3D" id="3.30.460.30">
    <property type="entry name" value="Glutamyl-tRNA reductase, N-terminal domain"/>
    <property type="match status" value="1"/>
</dbReference>
<evidence type="ECO:0000313" key="19">
    <source>
        <dbReference type="Proteomes" id="UP001596145"/>
    </source>
</evidence>
<dbReference type="EMBL" id="JBHSKV010000007">
    <property type="protein sequence ID" value="MFC5133949.1"/>
    <property type="molecule type" value="Genomic_DNA"/>
</dbReference>
<feature type="binding site" evidence="8 10">
    <location>
        <position position="115"/>
    </location>
    <ligand>
        <name>substrate</name>
    </ligand>
</feature>
<dbReference type="RefSeq" id="WP_122104250.1">
    <property type="nucleotide sequence ID" value="NZ_JBHSKV010000007.1"/>
</dbReference>
<comment type="domain">
    <text evidence="8">Possesses an unusual extended V-shaped dimeric structure with each monomer consisting of three distinct domains arranged along a curved 'spinal' alpha-helix. The N-terminal catalytic domain specifically recognizes the glutamate moiety of the substrate. The second domain is the NADPH-binding domain, and the third C-terminal domain is responsible for dimerization.</text>
</comment>
<dbReference type="InterPro" id="IPR015895">
    <property type="entry name" value="4pyrrol_synth_GluRdtase_N"/>
</dbReference>
<comment type="catalytic activity">
    <reaction evidence="7 8 13">
        <text>(S)-4-amino-5-oxopentanoate + tRNA(Glu) + NADP(+) = L-glutamyl-tRNA(Glu) + NADPH + H(+)</text>
        <dbReference type="Rhea" id="RHEA:12344"/>
        <dbReference type="Rhea" id="RHEA-COMP:9663"/>
        <dbReference type="Rhea" id="RHEA-COMP:9680"/>
        <dbReference type="ChEBI" id="CHEBI:15378"/>
        <dbReference type="ChEBI" id="CHEBI:57501"/>
        <dbReference type="ChEBI" id="CHEBI:57783"/>
        <dbReference type="ChEBI" id="CHEBI:58349"/>
        <dbReference type="ChEBI" id="CHEBI:78442"/>
        <dbReference type="ChEBI" id="CHEBI:78520"/>
        <dbReference type="EC" id="1.2.1.70"/>
    </reaction>
</comment>
<evidence type="ECO:0000256" key="6">
    <source>
        <dbReference type="ARBA" id="ARBA00023244"/>
    </source>
</evidence>
<feature type="compositionally biased region" description="Basic and acidic residues" evidence="14">
    <location>
        <begin position="420"/>
        <end position="430"/>
    </location>
</feature>
<evidence type="ECO:0000256" key="14">
    <source>
        <dbReference type="SAM" id="MobiDB-lite"/>
    </source>
</evidence>
<evidence type="ECO:0000256" key="10">
    <source>
        <dbReference type="PIRSR" id="PIRSR000445-2"/>
    </source>
</evidence>
<dbReference type="Pfam" id="PF00745">
    <property type="entry name" value="GlutR_dimer"/>
    <property type="match status" value="1"/>
</dbReference>
<dbReference type="NCBIfam" id="TIGR01035">
    <property type="entry name" value="hemA"/>
    <property type="match status" value="1"/>
</dbReference>
<dbReference type="AlphaFoldDB" id="A0ABD5QQS2"/>
<evidence type="ECO:0000256" key="7">
    <source>
        <dbReference type="ARBA" id="ARBA00047464"/>
    </source>
</evidence>
<dbReference type="InterPro" id="IPR015896">
    <property type="entry name" value="4pyrrol_synth_GluRdtase_dimer"/>
</dbReference>
<feature type="binding site" evidence="8 10">
    <location>
        <begin position="109"/>
        <end position="111"/>
    </location>
    <ligand>
        <name>substrate</name>
    </ligand>
</feature>
<comment type="subunit">
    <text evidence="8">Homodimer.</text>
</comment>